<accession>A0A256GJZ9</accession>
<organism evidence="1 2">
    <name type="scientific">Brucella pseudogrignonensis</name>
    <dbReference type="NCBI Taxonomy" id="419475"/>
    <lineage>
        <taxon>Bacteria</taxon>
        <taxon>Pseudomonadati</taxon>
        <taxon>Pseudomonadota</taxon>
        <taxon>Alphaproteobacteria</taxon>
        <taxon>Hyphomicrobiales</taxon>
        <taxon>Brucellaceae</taxon>
        <taxon>Brucella/Ochrobactrum group</taxon>
        <taxon>Brucella</taxon>
    </lineage>
</organism>
<comment type="caution">
    <text evidence="1">The sequence shown here is derived from an EMBL/GenBank/DDBJ whole genome shotgun (WGS) entry which is preliminary data.</text>
</comment>
<dbReference type="AlphaFoldDB" id="A0A256GJZ9"/>
<proteinExistence type="predicted"/>
<evidence type="ECO:0000313" key="2">
    <source>
        <dbReference type="Proteomes" id="UP000216188"/>
    </source>
</evidence>
<gene>
    <name evidence="1" type="ORF">CEV34_2133</name>
</gene>
<keyword evidence="2" id="KW-1185">Reference proteome</keyword>
<reference evidence="1 2" key="1">
    <citation type="submission" date="2017-07" db="EMBL/GenBank/DDBJ databases">
        <title>Phylogenetic study on the rhizospheric bacterium Ochrobactrum sp. A44.</title>
        <authorList>
            <person name="Krzyzanowska D.M."/>
            <person name="Ossowicki A."/>
            <person name="Rajewska M."/>
            <person name="Maciag T."/>
            <person name="Kaczynski Z."/>
            <person name="Czerwicka M."/>
            <person name="Jafra S."/>
        </authorList>
    </citation>
    <scope>NUCLEOTIDE SEQUENCE [LARGE SCALE GENOMIC DNA]</scope>
    <source>
        <strain evidence="1 2">CCUG 30717</strain>
    </source>
</reference>
<sequence>MTSCSKPPFGKKSGRFVASAFCVYTQAPGEKVEAGFSHNRRIETVSGRAH</sequence>
<dbReference type="Proteomes" id="UP000216188">
    <property type="component" value="Unassembled WGS sequence"/>
</dbReference>
<dbReference type="EMBL" id="NNRM01000017">
    <property type="protein sequence ID" value="OYR27484.1"/>
    <property type="molecule type" value="Genomic_DNA"/>
</dbReference>
<evidence type="ECO:0000313" key="1">
    <source>
        <dbReference type="EMBL" id="OYR27484.1"/>
    </source>
</evidence>
<protein>
    <submittedName>
        <fullName evidence="1">Uncharacterized protein</fullName>
    </submittedName>
</protein>
<name>A0A256GJZ9_9HYPH</name>